<proteinExistence type="predicted"/>
<feature type="compositionally biased region" description="Low complexity" evidence="1">
    <location>
        <begin position="65"/>
        <end position="87"/>
    </location>
</feature>
<dbReference type="AlphaFoldDB" id="A0A6A4IG56"/>
<sequence length="121" mass="13286">MHNGSLPPLLLTCAANDLRDFDDFIIEVPSMLDQEDGNEDEEEGVEETYSTYSASQDPTSPAFISPSTSKSSNTSNPNGTINASNNSIVISSTNHKMKKNQLKLKTFFHTLKRTWISGLSS</sequence>
<protein>
    <submittedName>
        <fullName evidence="2">Uncharacterized protein</fullName>
    </submittedName>
</protein>
<feature type="region of interest" description="Disordered" evidence="1">
    <location>
        <begin position="30"/>
        <end position="87"/>
    </location>
</feature>
<reference evidence="2" key="1">
    <citation type="journal article" date="2019" name="Environ. Microbiol.">
        <title>Fungal ecological strategies reflected in gene transcription - a case study of two litter decomposers.</title>
        <authorList>
            <person name="Barbi F."/>
            <person name="Kohler A."/>
            <person name="Barry K."/>
            <person name="Baskaran P."/>
            <person name="Daum C."/>
            <person name="Fauchery L."/>
            <person name="Ihrmark K."/>
            <person name="Kuo A."/>
            <person name="LaButti K."/>
            <person name="Lipzen A."/>
            <person name="Morin E."/>
            <person name="Grigoriev I.V."/>
            <person name="Henrissat B."/>
            <person name="Lindahl B."/>
            <person name="Martin F."/>
        </authorList>
    </citation>
    <scope>NUCLEOTIDE SEQUENCE</scope>
    <source>
        <strain evidence="2">JB14</strain>
    </source>
</reference>
<dbReference type="EMBL" id="ML769387">
    <property type="protein sequence ID" value="KAE9409651.1"/>
    <property type="molecule type" value="Genomic_DNA"/>
</dbReference>
<gene>
    <name evidence="2" type="ORF">BT96DRAFT_531414</name>
</gene>
<feature type="compositionally biased region" description="Acidic residues" evidence="1">
    <location>
        <begin position="33"/>
        <end position="46"/>
    </location>
</feature>
<keyword evidence="3" id="KW-1185">Reference proteome</keyword>
<evidence type="ECO:0000256" key="1">
    <source>
        <dbReference type="SAM" id="MobiDB-lite"/>
    </source>
</evidence>
<accession>A0A6A4IG56</accession>
<organism evidence="2 3">
    <name type="scientific">Gymnopus androsaceus JB14</name>
    <dbReference type="NCBI Taxonomy" id="1447944"/>
    <lineage>
        <taxon>Eukaryota</taxon>
        <taxon>Fungi</taxon>
        <taxon>Dikarya</taxon>
        <taxon>Basidiomycota</taxon>
        <taxon>Agaricomycotina</taxon>
        <taxon>Agaricomycetes</taxon>
        <taxon>Agaricomycetidae</taxon>
        <taxon>Agaricales</taxon>
        <taxon>Marasmiineae</taxon>
        <taxon>Omphalotaceae</taxon>
        <taxon>Gymnopus</taxon>
    </lineage>
</organism>
<dbReference type="Proteomes" id="UP000799118">
    <property type="component" value="Unassembled WGS sequence"/>
</dbReference>
<feature type="compositionally biased region" description="Polar residues" evidence="1">
    <location>
        <begin position="48"/>
        <end position="59"/>
    </location>
</feature>
<evidence type="ECO:0000313" key="2">
    <source>
        <dbReference type="EMBL" id="KAE9409651.1"/>
    </source>
</evidence>
<name>A0A6A4IG56_9AGAR</name>
<evidence type="ECO:0000313" key="3">
    <source>
        <dbReference type="Proteomes" id="UP000799118"/>
    </source>
</evidence>